<dbReference type="InterPro" id="IPR010369">
    <property type="entry name" value="SOK"/>
</dbReference>
<feature type="compositionally biased region" description="Basic and acidic residues" evidence="8">
    <location>
        <begin position="349"/>
        <end position="365"/>
    </location>
</feature>
<dbReference type="GO" id="GO:0051301">
    <property type="term" value="P:cell division"/>
    <property type="evidence" value="ECO:0007669"/>
    <property type="project" value="UniProtKB-KW"/>
</dbReference>
<evidence type="ECO:0000256" key="1">
    <source>
        <dbReference type="ARBA" id="ARBA00004413"/>
    </source>
</evidence>
<dbReference type="Gramene" id="ONI20179">
    <property type="protein sequence ID" value="ONI20179"/>
    <property type="gene ID" value="PRUPE_2G001400"/>
</dbReference>
<dbReference type="AlphaFoldDB" id="A0A251Q8M0"/>
<comment type="subcellular location">
    <subcellularLocation>
        <location evidence="1">Cell membrane</location>
        <topology evidence="1">Peripheral membrane protein</topology>
        <orientation evidence="1">Cytoplasmic side</orientation>
    </subcellularLocation>
</comment>
<evidence type="ECO:0000256" key="4">
    <source>
        <dbReference type="ARBA" id="ARBA00022618"/>
    </source>
</evidence>
<keyword evidence="5" id="KW-0472">Membrane</keyword>
<dbReference type="SMR" id="A0A251Q8M0"/>
<dbReference type="InterPro" id="IPR048351">
    <property type="entry name" value="SOK_DIX"/>
</dbReference>
<dbReference type="PANTHER" id="PTHR31083">
    <property type="entry name" value="UPSTREAM OF FLC PROTEIN (DUF966)"/>
    <property type="match status" value="1"/>
</dbReference>
<feature type="compositionally biased region" description="Low complexity" evidence="8">
    <location>
        <begin position="425"/>
        <end position="434"/>
    </location>
</feature>
<evidence type="ECO:0000259" key="9">
    <source>
        <dbReference type="Pfam" id="PF06136"/>
    </source>
</evidence>
<dbReference type="GO" id="GO:0005886">
    <property type="term" value="C:plasma membrane"/>
    <property type="evidence" value="ECO:0007669"/>
    <property type="project" value="UniProtKB-SubCell"/>
</dbReference>
<feature type="region of interest" description="Disordered" evidence="8">
    <location>
        <begin position="327"/>
        <end position="368"/>
    </location>
</feature>
<dbReference type="OrthoDB" id="1907705at2759"/>
<evidence type="ECO:0000256" key="6">
    <source>
        <dbReference type="ARBA" id="ARBA00023306"/>
    </source>
</evidence>
<feature type="region of interest" description="Disordered" evidence="8">
    <location>
        <begin position="230"/>
        <end position="263"/>
    </location>
</feature>
<dbReference type="PANTHER" id="PTHR31083:SF5">
    <property type="entry name" value="PROTEIN SOSEKI 1"/>
    <property type="match status" value="1"/>
</dbReference>
<comment type="similarity">
    <text evidence="7">Belongs to the SOSEKI family.</text>
</comment>
<keyword evidence="2" id="KW-0217">Developmental protein</keyword>
<keyword evidence="4" id="KW-0132">Cell division</keyword>
<dbReference type="GO" id="GO:0051258">
    <property type="term" value="P:protein polymerization"/>
    <property type="evidence" value="ECO:0007669"/>
    <property type="project" value="UniProtKB-ARBA"/>
</dbReference>
<name>A0A251Q8M0_PRUPE</name>
<dbReference type="STRING" id="3760.A0A251Q8M0"/>
<protein>
    <recommendedName>
        <fullName evidence="9">SOSEKI DIX-like domain-containing protein</fullName>
    </recommendedName>
</protein>
<evidence type="ECO:0000256" key="5">
    <source>
        <dbReference type="ARBA" id="ARBA00023136"/>
    </source>
</evidence>
<feature type="domain" description="SOSEKI DIX-like" evidence="9">
    <location>
        <begin position="17"/>
        <end position="105"/>
    </location>
</feature>
<organism evidence="10 11">
    <name type="scientific">Prunus persica</name>
    <name type="common">Peach</name>
    <name type="synonym">Amygdalus persica</name>
    <dbReference type="NCBI Taxonomy" id="3760"/>
    <lineage>
        <taxon>Eukaryota</taxon>
        <taxon>Viridiplantae</taxon>
        <taxon>Streptophyta</taxon>
        <taxon>Embryophyta</taxon>
        <taxon>Tracheophyta</taxon>
        <taxon>Spermatophyta</taxon>
        <taxon>Magnoliopsida</taxon>
        <taxon>eudicotyledons</taxon>
        <taxon>Gunneridae</taxon>
        <taxon>Pentapetalae</taxon>
        <taxon>rosids</taxon>
        <taxon>fabids</taxon>
        <taxon>Rosales</taxon>
        <taxon>Rosaceae</taxon>
        <taxon>Amygdaloideae</taxon>
        <taxon>Amygdaleae</taxon>
        <taxon>Prunus</taxon>
    </lineage>
</organism>
<dbReference type="eggNOG" id="KOG1650">
    <property type="taxonomic scope" value="Eukaryota"/>
</dbReference>
<evidence type="ECO:0000313" key="10">
    <source>
        <dbReference type="EMBL" id="ONI20179.1"/>
    </source>
</evidence>
<keyword evidence="6" id="KW-0131">Cell cycle</keyword>
<gene>
    <name evidence="10" type="ORF">PRUPE_2G001400</name>
</gene>
<feature type="region of interest" description="Disordered" evidence="8">
    <location>
        <begin position="414"/>
        <end position="448"/>
    </location>
</feature>
<evidence type="ECO:0000256" key="7">
    <source>
        <dbReference type="ARBA" id="ARBA00024211"/>
    </source>
</evidence>
<evidence type="ECO:0000256" key="2">
    <source>
        <dbReference type="ARBA" id="ARBA00022473"/>
    </source>
</evidence>
<dbReference type="Proteomes" id="UP000006882">
    <property type="component" value="Chromosome G2"/>
</dbReference>
<feature type="region of interest" description="Disordered" evidence="8">
    <location>
        <begin position="189"/>
        <end position="213"/>
    </location>
</feature>
<evidence type="ECO:0000256" key="8">
    <source>
        <dbReference type="SAM" id="MobiDB-lite"/>
    </source>
</evidence>
<evidence type="ECO:0000256" key="3">
    <source>
        <dbReference type="ARBA" id="ARBA00022475"/>
    </source>
</evidence>
<accession>A0A251Q8M0</accession>
<sequence length="448" mass="50141">MEVKGAFALGGEVRRLQIIYFLSHRMGRVDHPHLIRVHHLTRNGVYLRDVKRWLSDLRGKDMPEAFAWSYKRRYKTGYVWQDLLDDDLITPISDNEYVLKGSEIIYSAFDSPPKSYAEKGSCLFTEQPVKDEVQLPTLSKQEAFHLHKHSKNDIDIQTKVSSEISDESPHVGSKRSTLANEFDAMKPQADENHSADTLNPNSNYQQSNESENSSLYSKFLLKKKKNKYKDKEMAPSSFSSSPSSWHSSSHQSPAAHGSKSNSKGMFRNLITCGAVDTNDAVLVMLNRANKTTSSDKSTRWSSQDIIKADPICKADHKRRSGSAGVFGTCWNSQGQPQQPQKHTGTATRKSYDGEKGSNKQQKEPEFSGQKLASAAYRPVGGPHCSQCRKQFKPEKLHSHMKSCRGKKALNKTAAASVDKIPQMGSTTSTSEQSSAAYFLDQLNMHSTD</sequence>
<evidence type="ECO:0000313" key="11">
    <source>
        <dbReference type="Proteomes" id="UP000006882"/>
    </source>
</evidence>
<reference evidence="10" key="2">
    <citation type="submission" date="2016-12" db="EMBL/GenBank/DDBJ databases">
        <title>WGS assembly of Prunus persica.</title>
        <authorList>
            <person name="Verde I."/>
            <person name="Jenkins J."/>
            <person name="Dondini L."/>
            <person name="Micali S."/>
            <person name="Pagliarani G."/>
            <person name="Vendramin E."/>
            <person name="Paris R."/>
            <person name="Aramini V."/>
            <person name="Gazza L."/>
            <person name="Rossini L."/>
            <person name="Bassi D."/>
            <person name="Troggio M."/>
            <person name="Shu S."/>
            <person name="Grimwood J.H."/>
            <person name="Tartarini S."/>
            <person name="Dettori M.T."/>
            <person name="Schmutz J."/>
        </authorList>
    </citation>
    <scope>NUCLEOTIDE SEQUENCE</scope>
</reference>
<feature type="compositionally biased region" description="Low complexity" evidence="8">
    <location>
        <begin position="201"/>
        <end position="213"/>
    </location>
</feature>
<keyword evidence="11" id="KW-1185">Reference proteome</keyword>
<feature type="compositionally biased region" description="Low complexity" evidence="8">
    <location>
        <begin position="234"/>
        <end position="258"/>
    </location>
</feature>
<dbReference type="Gramene" id="ONI20180">
    <property type="protein sequence ID" value="ONI20180"/>
    <property type="gene ID" value="PRUPE_2G001400"/>
</dbReference>
<feature type="compositionally biased region" description="Polar residues" evidence="8">
    <location>
        <begin position="329"/>
        <end position="348"/>
    </location>
</feature>
<keyword evidence="3" id="KW-1003">Cell membrane</keyword>
<proteinExistence type="inferred from homology"/>
<dbReference type="EMBL" id="CM007652">
    <property type="protein sequence ID" value="ONI20179.1"/>
    <property type="molecule type" value="Genomic_DNA"/>
</dbReference>
<dbReference type="Pfam" id="PF06136">
    <property type="entry name" value="SOK"/>
    <property type="match status" value="1"/>
</dbReference>
<dbReference type="EMBL" id="CM007652">
    <property type="protein sequence ID" value="ONI20180.1"/>
    <property type="molecule type" value="Genomic_DNA"/>
</dbReference>
<reference evidence="10 11" key="1">
    <citation type="journal article" date="2013" name="Nat. Genet.">
        <title>The high-quality draft genome of peach (Prunus persica) identifies unique patterns of genetic diversity, domestication and genome evolution.</title>
        <authorList>
            <consortium name="International Peach Genome Initiative"/>
            <person name="Verde I."/>
            <person name="Abbott A.G."/>
            <person name="Scalabrin S."/>
            <person name="Jung S."/>
            <person name="Shu S."/>
            <person name="Marroni F."/>
            <person name="Zhebentyayeva T."/>
            <person name="Dettori M.T."/>
            <person name="Grimwood J."/>
            <person name="Cattonaro F."/>
            <person name="Zuccolo A."/>
            <person name="Rossini L."/>
            <person name="Jenkins J."/>
            <person name="Vendramin E."/>
            <person name="Meisel L.A."/>
            <person name="Decroocq V."/>
            <person name="Sosinski B."/>
            <person name="Prochnik S."/>
            <person name="Mitros T."/>
            <person name="Policriti A."/>
            <person name="Cipriani G."/>
            <person name="Dondini L."/>
            <person name="Ficklin S."/>
            <person name="Goodstein D.M."/>
            <person name="Xuan P."/>
            <person name="Del Fabbro C."/>
            <person name="Aramini V."/>
            <person name="Copetti D."/>
            <person name="Gonzalez S."/>
            <person name="Horner D.S."/>
            <person name="Falchi R."/>
            <person name="Lucas S."/>
            <person name="Mica E."/>
            <person name="Maldonado J."/>
            <person name="Lazzari B."/>
            <person name="Bielenberg D."/>
            <person name="Pirona R."/>
            <person name="Miculan M."/>
            <person name="Barakat A."/>
            <person name="Testolin R."/>
            <person name="Stella A."/>
            <person name="Tartarini S."/>
            <person name="Tonutti P."/>
            <person name="Arus P."/>
            <person name="Orellana A."/>
            <person name="Wells C."/>
            <person name="Main D."/>
            <person name="Vizzotto G."/>
            <person name="Silva H."/>
            <person name="Salamini F."/>
            <person name="Schmutz J."/>
            <person name="Morgante M."/>
            <person name="Rokhsar D.S."/>
        </authorList>
    </citation>
    <scope>NUCLEOTIDE SEQUENCE [LARGE SCALE GENOMIC DNA]</scope>
    <source>
        <strain evidence="11">cv. Nemared</strain>
    </source>
</reference>